<reference evidence="3" key="1">
    <citation type="submission" date="2016-06" db="EMBL/GenBank/DDBJ databases">
        <authorList>
            <person name="Rodrigo-Torres Lidia"/>
            <person name="Arahal R.David."/>
        </authorList>
    </citation>
    <scope>NUCLEOTIDE SEQUENCE [LARGE SCALE GENOMIC DNA]</scope>
    <source>
        <strain evidence="3">CECT 7223</strain>
    </source>
</reference>
<feature type="signal peptide" evidence="1">
    <location>
        <begin position="1"/>
        <end position="23"/>
    </location>
</feature>
<dbReference type="OMA" id="FTENTHF"/>
<dbReference type="GeneID" id="94235498"/>
<sequence>MLGSANKTVLLGLVTLCSFSAYANNFNYNTFELRTGISPSTFGGEVTTMFTQNSHFVARIDSEFEGDWDAAVGMGFNGPINQLADITGQMLLHNIERNDGNHIKTEINIGLRAWLLANIEVNARLGQLVDSDDTSSIVGVGARFHSTEQLSVGIDLRNNGTYGHQFLMSARFGF</sequence>
<organism evidence="2 3">
    <name type="scientific">Vibrio atlanticus</name>
    <dbReference type="NCBI Taxonomy" id="693153"/>
    <lineage>
        <taxon>Bacteria</taxon>
        <taxon>Pseudomonadati</taxon>
        <taxon>Pseudomonadota</taxon>
        <taxon>Gammaproteobacteria</taxon>
        <taxon>Vibrionales</taxon>
        <taxon>Vibrionaceae</taxon>
        <taxon>Vibrio</taxon>
    </lineage>
</organism>
<dbReference type="RefSeq" id="WP_009845348.1">
    <property type="nucleotide sequence ID" value="NC_011744.2"/>
</dbReference>
<evidence type="ECO:0000313" key="2">
    <source>
        <dbReference type="EMBL" id="SBS67456.1"/>
    </source>
</evidence>
<evidence type="ECO:0000256" key="1">
    <source>
        <dbReference type="SAM" id="SignalP"/>
    </source>
</evidence>
<dbReference type="Proteomes" id="UP000092876">
    <property type="component" value="Unassembled WGS sequence"/>
</dbReference>
<protein>
    <recommendedName>
        <fullName evidence="4">Outer membrane protein beta-barrel domain-containing protein</fullName>
    </recommendedName>
</protein>
<dbReference type="EMBL" id="FLQP01000061">
    <property type="protein sequence ID" value="SBS67456.1"/>
    <property type="molecule type" value="Genomic_DNA"/>
</dbReference>
<evidence type="ECO:0000313" key="3">
    <source>
        <dbReference type="Proteomes" id="UP000092876"/>
    </source>
</evidence>
<gene>
    <name evidence="2" type="ORF">VAT7223_03731</name>
</gene>
<feature type="chain" id="PRO_5008676175" description="Outer membrane protein beta-barrel domain-containing protein" evidence="1">
    <location>
        <begin position="24"/>
        <end position="174"/>
    </location>
</feature>
<proteinExistence type="predicted"/>
<evidence type="ECO:0008006" key="4">
    <source>
        <dbReference type="Google" id="ProtNLM"/>
    </source>
</evidence>
<dbReference type="AlphaFoldDB" id="A0A1C3J1A3"/>
<name>A0A1C3J1A3_9VIBR</name>
<accession>A0A1C3J1A3</accession>
<keyword evidence="1" id="KW-0732">Signal</keyword>